<evidence type="ECO:0000256" key="2">
    <source>
        <dbReference type="SAM" id="Phobius"/>
    </source>
</evidence>
<reference evidence="4" key="1">
    <citation type="submission" date="2021-01" db="EMBL/GenBank/DDBJ databases">
        <authorList>
            <person name="Corre E."/>
            <person name="Pelletier E."/>
            <person name="Niang G."/>
            <person name="Scheremetjew M."/>
            <person name="Finn R."/>
            <person name="Kale V."/>
            <person name="Holt S."/>
            <person name="Cochrane G."/>
            <person name="Meng A."/>
            <person name="Brown T."/>
            <person name="Cohen L."/>
        </authorList>
    </citation>
    <scope>NUCLEOTIDE SEQUENCE</scope>
    <source>
        <strain evidence="4">UTEX LB 2760</strain>
    </source>
</reference>
<feature type="compositionally biased region" description="Basic and acidic residues" evidence="1">
    <location>
        <begin position="47"/>
        <end position="66"/>
    </location>
</feature>
<feature type="transmembrane region" description="Helical" evidence="2">
    <location>
        <begin position="174"/>
        <end position="199"/>
    </location>
</feature>
<keyword evidence="2" id="KW-0812">Transmembrane</keyword>
<gene>
    <name evidence="4" type="ORF">RMAR0315_LOCUS4128</name>
</gene>
<accession>A0A7S0G2D6</accession>
<keyword evidence="2" id="KW-0472">Membrane</keyword>
<feature type="signal peptide" evidence="3">
    <location>
        <begin position="1"/>
        <end position="15"/>
    </location>
</feature>
<keyword evidence="3" id="KW-0732">Signal</keyword>
<proteinExistence type="predicted"/>
<evidence type="ECO:0000256" key="1">
    <source>
        <dbReference type="SAM" id="MobiDB-lite"/>
    </source>
</evidence>
<keyword evidence="2" id="KW-1133">Transmembrane helix</keyword>
<evidence type="ECO:0000313" key="4">
    <source>
        <dbReference type="EMBL" id="CAD8394143.1"/>
    </source>
</evidence>
<feature type="transmembrane region" description="Helical" evidence="2">
    <location>
        <begin position="150"/>
        <end position="168"/>
    </location>
</feature>
<protein>
    <recommendedName>
        <fullName evidence="5">EamA domain-containing protein</fullName>
    </recommendedName>
</protein>
<organism evidence="4">
    <name type="scientific">Rhodosorus marinus</name>
    <dbReference type="NCBI Taxonomy" id="101924"/>
    <lineage>
        <taxon>Eukaryota</taxon>
        <taxon>Rhodophyta</taxon>
        <taxon>Stylonematophyceae</taxon>
        <taxon>Stylonematales</taxon>
        <taxon>Stylonemataceae</taxon>
        <taxon>Rhodosorus</taxon>
    </lineage>
</organism>
<feature type="transmembrane region" description="Helical" evidence="2">
    <location>
        <begin position="108"/>
        <end position="129"/>
    </location>
</feature>
<feature type="chain" id="PRO_5031034747" description="EamA domain-containing protein" evidence="3">
    <location>
        <begin position="16"/>
        <end position="278"/>
    </location>
</feature>
<evidence type="ECO:0000256" key="3">
    <source>
        <dbReference type="SAM" id="SignalP"/>
    </source>
</evidence>
<evidence type="ECO:0008006" key="5">
    <source>
        <dbReference type="Google" id="ProtNLM"/>
    </source>
</evidence>
<sequence>MLLAYLLLLIDASGRAPNQEIVIHEFHELGRFEIGQNAEKALQRIRRGAERKGSAAGERTDGSQMSRLRDGLPVEEVLPNRNRISIRARLNVRNDEVPSPMSRPEMEAYHPVGMKSEIGVVFVLLCSALHQATRGFSRKLGMELGGAKRLYALSAFFGTVIVAPWALFEHLNRAVFYSVDDVLAMMSVGFLLLVVPYYARAMMSPDLNNKFLLQTNLTLPFLLAALGEFTAGAGEGMHGFTFLLLLIFALDVVGVFTVIQRSTVAREQQTSSSLPYRS</sequence>
<dbReference type="AlphaFoldDB" id="A0A7S0G2D6"/>
<feature type="transmembrane region" description="Helical" evidence="2">
    <location>
        <begin position="237"/>
        <end position="259"/>
    </location>
</feature>
<feature type="transmembrane region" description="Helical" evidence="2">
    <location>
        <begin position="211"/>
        <end position="231"/>
    </location>
</feature>
<feature type="region of interest" description="Disordered" evidence="1">
    <location>
        <begin position="46"/>
        <end position="66"/>
    </location>
</feature>
<name>A0A7S0G2D6_9RHOD</name>
<dbReference type="EMBL" id="HBEK01007627">
    <property type="protein sequence ID" value="CAD8394143.1"/>
    <property type="molecule type" value="Transcribed_RNA"/>
</dbReference>